<comment type="caution">
    <text evidence="9">The sequence shown here is derived from an EMBL/GenBank/DDBJ whole genome shotgun (WGS) entry which is preliminary data.</text>
</comment>
<dbReference type="InterPro" id="IPR035906">
    <property type="entry name" value="MetI-like_sf"/>
</dbReference>
<dbReference type="Gene3D" id="1.10.3720.10">
    <property type="entry name" value="MetI-like"/>
    <property type="match status" value="1"/>
</dbReference>
<evidence type="ECO:0000256" key="2">
    <source>
        <dbReference type="ARBA" id="ARBA00022448"/>
    </source>
</evidence>
<dbReference type="Proteomes" id="UP000823891">
    <property type="component" value="Unassembled WGS sequence"/>
</dbReference>
<reference evidence="9" key="2">
    <citation type="submission" date="2021-04" db="EMBL/GenBank/DDBJ databases">
        <authorList>
            <person name="Gilroy R."/>
        </authorList>
    </citation>
    <scope>NUCLEOTIDE SEQUENCE</scope>
    <source>
        <strain evidence="9">USAMLcec2-132</strain>
    </source>
</reference>
<keyword evidence="3" id="KW-1003">Cell membrane</keyword>
<protein>
    <submittedName>
        <fullName evidence="9">ABC transporter permease subunit</fullName>
    </submittedName>
</protein>
<sequence length="309" mass="35295">MKNNKKEKKWSLREDIQRRWQLYLMLLLPVAWLVIFCYVPMGGIVIAFKDYSFRKGVFGSEWVGMKYFEQFFTNPDMARILKNTLILSLYQLAATFPAPIILALALHIIGGKHFKKFMQSLTYAPYFISTVVLVGIMLQCLHLNVGIVNTLLDMIGLERIDFMGKASYFRHIFVWSSVWQTTGYSAIIYIAALGNVDQSLVEASLIDGANRLQRIRIVELPALKPIITIQLILAVGNIMSLGFDKVILMQNNLNMNVSEIISTYVYKRGLRDMQYSFATAVGLFNSVVNFILLFLANKLSQKFGETSLW</sequence>
<organism evidence="9 10">
    <name type="scientific">Candidatus Eisenbergiella merdavium</name>
    <dbReference type="NCBI Taxonomy" id="2838551"/>
    <lineage>
        <taxon>Bacteria</taxon>
        <taxon>Bacillati</taxon>
        <taxon>Bacillota</taxon>
        <taxon>Clostridia</taxon>
        <taxon>Lachnospirales</taxon>
        <taxon>Lachnospiraceae</taxon>
        <taxon>Eisenbergiella</taxon>
    </lineage>
</organism>
<dbReference type="InterPro" id="IPR000515">
    <property type="entry name" value="MetI-like"/>
</dbReference>
<keyword evidence="2 7" id="KW-0813">Transport</keyword>
<evidence type="ECO:0000313" key="10">
    <source>
        <dbReference type="Proteomes" id="UP000823891"/>
    </source>
</evidence>
<feature type="domain" description="ABC transmembrane type-1" evidence="8">
    <location>
        <begin position="81"/>
        <end position="296"/>
    </location>
</feature>
<dbReference type="PROSITE" id="PS50928">
    <property type="entry name" value="ABC_TM1"/>
    <property type="match status" value="1"/>
</dbReference>
<keyword evidence="6 7" id="KW-0472">Membrane</keyword>
<dbReference type="SUPFAM" id="SSF161098">
    <property type="entry name" value="MetI-like"/>
    <property type="match status" value="1"/>
</dbReference>
<dbReference type="EMBL" id="DWWS01000065">
    <property type="protein sequence ID" value="HJC25445.1"/>
    <property type="molecule type" value="Genomic_DNA"/>
</dbReference>
<gene>
    <name evidence="9" type="ORF">H9761_17395</name>
</gene>
<dbReference type="PANTHER" id="PTHR43227">
    <property type="entry name" value="BLL4140 PROTEIN"/>
    <property type="match status" value="1"/>
</dbReference>
<evidence type="ECO:0000256" key="1">
    <source>
        <dbReference type="ARBA" id="ARBA00004651"/>
    </source>
</evidence>
<accession>A0A9D2NIQ6</accession>
<keyword evidence="4 7" id="KW-0812">Transmembrane</keyword>
<evidence type="ECO:0000256" key="6">
    <source>
        <dbReference type="ARBA" id="ARBA00023136"/>
    </source>
</evidence>
<feature type="transmembrane region" description="Helical" evidence="7">
    <location>
        <begin position="21"/>
        <end position="48"/>
    </location>
</feature>
<dbReference type="InterPro" id="IPR050809">
    <property type="entry name" value="UgpAE/MalFG_permease"/>
</dbReference>
<evidence type="ECO:0000259" key="8">
    <source>
        <dbReference type="PROSITE" id="PS50928"/>
    </source>
</evidence>
<dbReference type="Pfam" id="PF00528">
    <property type="entry name" value="BPD_transp_1"/>
    <property type="match status" value="1"/>
</dbReference>
<keyword evidence="5 7" id="KW-1133">Transmembrane helix</keyword>
<feature type="transmembrane region" description="Helical" evidence="7">
    <location>
        <begin position="123"/>
        <end position="152"/>
    </location>
</feature>
<dbReference type="GO" id="GO:0055085">
    <property type="term" value="P:transmembrane transport"/>
    <property type="evidence" value="ECO:0007669"/>
    <property type="project" value="InterPro"/>
</dbReference>
<feature type="transmembrane region" description="Helical" evidence="7">
    <location>
        <begin position="172"/>
        <end position="192"/>
    </location>
</feature>
<dbReference type="PANTHER" id="PTHR43227:SF11">
    <property type="entry name" value="BLL4140 PROTEIN"/>
    <property type="match status" value="1"/>
</dbReference>
<dbReference type="GO" id="GO:0005886">
    <property type="term" value="C:plasma membrane"/>
    <property type="evidence" value="ECO:0007669"/>
    <property type="project" value="UniProtKB-SubCell"/>
</dbReference>
<evidence type="ECO:0000256" key="5">
    <source>
        <dbReference type="ARBA" id="ARBA00022989"/>
    </source>
</evidence>
<evidence type="ECO:0000256" key="4">
    <source>
        <dbReference type="ARBA" id="ARBA00022692"/>
    </source>
</evidence>
<comment type="subcellular location">
    <subcellularLocation>
        <location evidence="1 7">Cell membrane</location>
        <topology evidence="1 7">Multi-pass membrane protein</topology>
    </subcellularLocation>
</comment>
<evidence type="ECO:0000313" key="9">
    <source>
        <dbReference type="EMBL" id="HJC25445.1"/>
    </source>
</evidence>
<evidence type="ECO:0000256" key="7">
    <source>
        <dbReference type="RuleBase" id="RU363032"/>
    </source>
</evidence>
<comment type="similarity">
    <text evidence="7">Belongs to the binding-protein-dependent transport system permease family.</text>
</comment>
<dbReference type="CDD" id="cd06261">
    <property type="entry name" value="TM_PBP2"/>
    <property type="match status" value="1"/>
</dbReference>
<reference evidence="9" key="1">
    <citation type="journal article" date="2021" name="PeerJ">
        <title>Extensive microbial diversity within the chicken gut microbiome revealed by metagenomics and culture.</title>
        <authorList>
            <person name="Gilroy R."/>
            <person name="Ravi A."/>
            <person name="Getino M."/>
            <person name="Pursley I."/>
            <person name="Horton D.L."/>
            <person name="Alikhan N.F."/>
            <person name="Baker D."/>
            <person name="Gharbi K."/>
            <person name="Hall N."/>
            <person name="Watson M."/>
            <person name="Adriaenssens E.M."/>
            <person name="Foster-Nyarko E."/>
            <person name="Jarju S."/>
            <person name="Secka A."/>
            <person name="Antonio M."/>
            <person name="Oren A."/>
            <person name="Chaudhuri R.R."/>
            <person name="La Ragione R."/>
            <person name="Hildebrand F."/>
            <person name="Pallen M.J."/>
        </authorList>
    </citation>
    <scope>NUCLEOTIDE SEQUENCE</scope>
    <source>
        <strain evidence="9">USAMLcec2-132</strain>
    </source>
</reference>
<evidence type="ECO:0000256" key="3">
    <source>
        <dbReference type="ARBA" id="ARBA00022475"/>
    </source>
</evidence>
<dbReference type="AlphaFoldDB" id="A0A9D2NIQ6"/>
<feature type="transmembrane region" description="Helical" evidence="7">
    <location>
        <begin position="222"/>
        <end position="243"/>
    </location>
</feature>
<name>A0A9D2NIQ6_9FIRM</name>
<feature type="transmembrane region" description="Helical" evidence="7">
    <location>
        <begin position="275"/>
        <end position="296"/>
    </location>
</feature>
<proteinExistence type="inferred from homology"/>
<feature type="transmembrane region" description="Helical" evidence="7">
    <location>
        <begin position="89"/>
        <end position="111"/>
    </location>
</feature>